<dbReference type="InterPro" id="IPR049751">
    <property type="entry name" value="TraI/MobA_relaxases"/>
</dbReference>
<organism evidence="6 7">
    <name type="scientific">Eikenella halliae</name>
    <dbReference type="NCBI Taxonomy" id="1795832"/>
    <lineage>
        <taxon>Bacteria</taxon>
        <taxon>Pseudomonadati</taxon>
        <taxon>Pseudomonadota</taxon>
        <taxon>Betaproteobacteria</taxon>
        <taxon>Neisseriales</taxon>
        <taxon>Neisseriaceae</taxon>
        <taxon>Eikenella</taxon>
    </lineage>
</organism>
<proteinExistence type="predicted"/>
<dbReference type="AlphaFoldDB" id="A0A1B6VZB1"/>
<feature type="domain" description="MobA/VirD2-like nuclease" evidence="2">
    <location>
        <begin position="31"/>
        <end position="154"/>
    </location>
</feature>
<evidence type="ECO:0000313" key="7">
    <source>
        <dbReference type="Proteomes" id="UP000077726"/>
    </source>
</evidence>
<feature type="domain" description="Large polyvalent protein-associated" evidence="3">
    <location>
        <begin position="413"/>
        <end position="499"/>
    </location>
</feature>
<dbReference type="Proteomes" id="UP000077726">
    <property type="component" value="Unassembled WGS sequence"/>
</dbReference>
<evidence type="ECO:0000259" key="2">
    <source>
        <dbReference type="Pfam" id="PF03432"/>
    </source>
</evidence>
<evidence type="ECO:0000259" key="5">
    <source>
        <dbReference type="Pfam" id="PF22863"/>
    </source>
</evidence>
<dbReference type="InterPro" id="IPR054462">
    <property type="entry name" value="TraI_M"/>
</dbReference>
<dbReference type="Pfam" id="PF22287">
    <property type="entry name" value="TraI-like_C"/>
    <property type="match status" value="1"/>
</dbReference>
<evidence type="ECO:0000259" key="4">
    <source>
        <dbReference type="Pfam" id="PF22287"/>
    </source>
</evidence>
<dbReference type="Pfam" id="PF03432">
    <property type="entry name" value="Relaxase"/>
    <property type="match status" value="1"/>
</dbReference>
<feature type="domain" description="TraI-like middle" evidence="5">
    <location>
        <begin position="168"/>
        <end position="249"/>
    </location>
</feature>
<accession>A0A1B6VZB1</accession>
<dbReference type="Pfam" id="PF22863">
    <property type="entry name" value="TraI_middle"/>
    <property type="match status" value="1"/>
</dbReference>
<dbReference type="RefSeq" id="WP_064089544.1">
    <property type="nucleotide sequence ID" value="NZ_LXSQ01000013.1"/>
</dbReference>
<dbReference type="InterPro" id="IPR040677">
    <property type="entry name" value="LPD7"/>
</dbReference>
<keyword evidence="7" id="KW-1185">Reference proteome</keyword>
<dbReference type="STRING" id="1795832.A7Q00_05135"/>
<feature type="region of interest" description="Disordered" evidence="1">
    <location>
        <begin position="566"/>
        <end position="590"/>
    </location>
</feature>
<comment type="caution">
    <text evidence="6">The sequence shown here is derived from an EMBL/GenBank/DDBJ whole genome shotgun (WGS) entry which is preliminary data.</text>
</comment>
<dbReference type="InterPro" id="IPR005094">
    <property type="entry name" value="Endonuclease_MobA/VirD2"/>
</dbReference>
<sequence length="787" mass="88294">MIAKKIPMRNVRLSSFADLVTYLSSSQGIHNRVGKIALHNFQVENVDFAVQDVLRVQDYNKSTKADKTYHLLVSFANGENLSDEQLAQIEQSMVEALGYGEHQRISVVHRDTDNLHFHVAINKIHPQKKTVHEPYRDFKVLGEQCRKFEIALGLQRVERGRGNRTGIDMEEMSGLESLLGWIRRNVADGLREAQSWEQLHQMVLENGLELKQRGNGLVLGAGEVWVKASSVSREFSKAKLEQKLGAYRPPPVDLAVPPVKAQYEKKPYSRTDTSRLYATYQAERNKTERRRREQLEDLLYERDRDIRSIQAKYEFRIRLAKLGGRRNRTVLRILSSQRRLELQSRRSQYRWQCRSVYQQHKQQTWADWLQQQAAAGNAEALQALRDRGKQAVYRGNQFQGREEGSGLAAMRVDTVTKKGTVVYEQDGYTIRDAGQTLHLADVPADPAVEKALRLAMAKYGRRLKVEGTQDFRQKVARIAAAADLDVEFTDPLLEQSFQQYKRRYIDVRSRTRSGLGAIDGVGGRDGIGSVDGAAGVKGDRIVFGERNDVRSRNGRVDGAVRAGAHTQLDDPGRVGVGAAPSSAEGGDGLRGVSERRLVRDPGRTQMLLSGHVSGHLEQSRAADHPAVRRAIHRAGSRLTAADVFQAVVGLVAKPGSKPPAFRRGYLQGLSALRSLFSPRPAVTFVPAQQVADPVQQYINEREEKRQKGFDIVHHRRYNATDAGRLIFNGIREVGGHPVGLFKPAHCDEVVVLGLSDYARRRLAKLKLGSEVTISKSGQVRISKGRNR</sequence>
<dbReference type="Pfam" id="PF18821">
    <property type="entry name" value="LPD7"/>
    <property type="match status" value="1"/>
</dbReference>
<name>A0A1B6VZB1_9NEIS</name>
<reference evidence="7" key="1">
    <citation type="submission" date="2016-05" db="EMBL/GenBank/DDBJ databases">
        <title>Draft genome of Corynebacterium afermentans subsp. afermentans LCDC 88199T.</title>
        <authorList>
            <person name="Bernier A.-M."/>
            <person name="Bernard K."/>
        </authorList>
    </citation>
    <scope>NUCLEOTIDE SEQUENCE [LARGE SCALE GENOMIC DNA]</scope>
    <source>
        <strain evidence="7">NML130454</strain>
    </source>
</reference>
<dbReference type="EMBL" id="LXSQ01000013">
    <property type="protein sequence ID" value="OAM43552.1"/>
    <property type="molecule type" value="Genomic_DNA"/>
</dbReference>
<dbReference type="InterPro" id="IPR054461">
    <property type="entry name" value="TraI-like_C"/>
</dbReference>
<dbReference type="OrthoDB" id="279005at2"/>
<evidence type="ECO:0000259" key="3">
    <source>
        <dbReference type="Pfam" id="PF18821"/>
    </source>
</evidence>
<evidence type="ECO:0000256" key="1">
    <source>
        <dbReference type="SAM" id="MobiDB-lite"/>
    </source>
</evidence>
<gene>
    <name evidence="6" type="ORF">A7Q00_05135</name>
</gene>
<evidence type="ECO:0000313" key="6">
    <source>
        <dbReference type="EMBL" id="OAM43552.1"/>
    </source>
</evidence>
<feature type="domain" description="TraI-like C-terminal" evidence="4">
    <location>
        <begin position="694"/>
        <end position="780"/>
    </location>
</feature>
<dbReference type="NCBIfam" id="NF041893">
    <property type="entry name" value="TraI_MobP_relax"/>
    <property type="match status" value="1"/>
</dbReference>
<protein>
    <submittedName>
        <fullName evidence="6">Uncharacterized protein</fullName>
    </submittedName>
</protein>